<proteinExistence type="predicted"/>
<gene>
    <name evidence="2" type="ORF">B4109_2720</name>
</gene>
<organism evidence="2 3">
    <name type="scientific">Geobacillus stearothermophilus</name>
    <name type="common">Bacillus stearothermophilus</name>
    <dbReference type="NCBI Taxonomy" id="1422"/>
    <lineage>
        <taxon>Bacteria</taxon>
        <taxon>Bacillati</taxon>
        <taxon>Bacillota</taxon>
        <taxon>Bacilli</taxon>
        <taxon>Bacillales</taxon>
        <taxon>Anoxybacillaceae</taxon>
        <taxon>Geobacillus</taxon>
    </lineage>
</organism>
<sequence length="264" mass="31516">MIAKDNLEMILEHNKTHLPKMKRAMDRIYSLGDPLAHVKPLDFIKTYLYEHANVLQFPIQHADYGGLVYYYNGDYYVHINTAQPRIYENFMWAHEFYHFFFDKEKIKNPDQNFIMIDHIYDEKERLPNLFAAEFLINDFVLERSFRFLETAHMKQSLPQKIMRLISVFQIPYKALVVKLAQNELITINEAKDALDYDYRNRIPHDIDKSLFEPSYTINISGFDELYEKAKGLMYEEDLQSIKKFYDKLYEQVLASVHDQRGTKG</sequence>
<reference evidence="2 3" key="1">
    <citation type="submission" date="2016-01" db="EMBL/GenBank/DDBJ databases">
        <title>Draft Genome Sequences of Seven Thermophilic Sporeformers Isolated from Foods.</title>
        <authorList>
            <person name="Berendsen E.M."/>
            <person name="Wells-Bennik M.H."/>
            <person name="Krawcyk A.O."/>
            <person name="De Jong A."/>
            <person name="Holsappel S."/>
            <person name="Eijlander R.T."/>
            <person name="Kuipers O.P."/>
        </authorList>
    </citation>
    <scope>NUCLEOTIDE SEQUENCE [LARGE SCALE GENOMIC DNA]</scope>
    <source>
        <strain evidence="2 3">B4109</strain>
    </source>
</reference>
<dbReference type="EMBL" id="LQYV01000034">
    <property type="protein sequence ID" value="KYD28024.1"/>
    <property type="molecule type" value="Genomic_DNA"/>
</dbReference>
<dbReference type="AlphaFoldDB" id="A0A087LCW1"/>
<feature type="domain" description="IrrE N-terminal-like" evidence="1">
    <location>
        <begin position="62"/>
        <end position="179"/>
    </location>
</feature>
<dbReference type="Gene3D" id="1.10.10.2910">
    <property type="match status" value="1"/>
</dbReference>
<protein>
    <recommendedName>
        <fullName evidence="1">IrrE N-terminal-like domain-containing protein</fullName>
    </recommendedName>
</protein>
<evidence type="ECO:0000313" key="2">
    <source>
        <dbReference type="EMBL" id="KYD28024.1"/>
    </source>
</evidence>
<accession>A0A087LCW1</accession>
<evidence type="ECO:0000259" key="1">
    <source>
        <dbReference type="Pfam" id="PF06114"/>
    </source>
</evidence>
<dbReference type="PATRIC" id="fig|1422.12.peg.2483"/>
<comment type="caution">
    <text evidence="2">The sequence shown here is derived from an EMBL/GenBank/DDBJ whole genome shotgun (WGS) entry which is preliminary data.</text>
</comment>
<name>A0A087LCW1_GEOSE</name>
<dbReference type="GeneID" id="89613871"/>
<dbReference type="RefSeq" id="WP_011232654.1">
    <property type="nucleotide sequence ID" value="NZ_JARMSJ010000072.1"/>
</dbReference>
<dbReference type="Proteomes" id="UP000075424">
    <property type="component" value="Unassembled WGS sequence"/>
</dbReference>
<dbReference type="Pfam" id="PF06114">
    <property type="entry name" value="Peptidase_M78"/>
    <property type="match status" value="1"/>
</dbReference>
<evidence type="ECO:0000313" key="3">
    <source>
        <dbReference type="Proteomes" id="UP000075424"/>
    </source>
</evidence>
<dbReference type="InterPro" id="IPR010359">
    <property type="entry name" value="IrrE_HExxH"/>
</dbReference>